<comment type="caution">
    <text evidence="1">The sequence shown here is derived from an EMBL/GenBank/DDBJ whole genome shotgun (WGS) entry which is preliminary data.</text>
</comment>
<protein>
    <submittedName>
        <fullName evidence="1">Uncharacterized protein</fullName>
    </submittedName>
</protein>
<gene>
    <name evidence="1" type="ORF">CEXT_462661</name>
</gene>
<dbReference type="Proteomes" id="UP001054945">
    <property type="component" value="Unassembled WGS sequence"/>
</dbReference>
<accession>A0AAV4YCK4</accession>
<reference evidence="1 2" key="1">
    <citation type="submission" date="2021-06" db="EMBL/GenBank/DDBJ databases">
        <title>Caerostris extrusa draft genome.</title>
        <authorList>
            <person name="Kono N."/>
            <person name="Arakawa K."/>
        </authorList>
    </citation>
    <scope>NUCLEOTIDE SEQUENCE [LARGE SCALE GENOMIC DNA]</scope>
</reference>
<sequence length="96" mass="10994">MNGKKRVKGGQQFSPLSSVFYLDMTMGLISHENEGLSQEGALKRVFFPNSAGDVTKTKEGKYNPLWRNRAPEKTETRKTECHSVIVKDEWDDFRTL</sequence>
<proteinExistence type="predicted"/>
<organism evidence="1 2">
    <name type="scientific">Caerostris extrusa</name>
    <name type="common">Bark spider</name>
    <name type="synonym">Caerostris bankana</name>
    <dbReference type="NCBI Taxonomy" id="172846"/>
    <lineage>
        <taxon>Eukaryota</taxon>
        <taxon>Metazoa</taxon>
        <taxon>Ecdysozoa</taxon>
        <taxon>Arthropoda</taxon>
        <taxon>Chelicerata</taxon>
        <taxon>Arachnida</taxon>
        <taxon>Araneae</taxon>
        <taxon>Araneomorphae</taxon>
        <taxon>Entelegynae</taxon>
        <taxon>Araneoidea</taxon>
        <taxon>Araneidae</taxon>
        <taxon>Caerostris</taxon>
    </lineage>
</organism>
<name>A0AAV4YCK4_CAEEX</name>
<keyword evidence="2" id="KW-1185">Reference proteome</keyword>
<dbReference type="EMBL" id="BPLR01019171">
    <property type="protein sequence ID" value="GIZ04947.1"/>
    <property type="molecule type" value="Genomic_DNA"/>
</dbReference>
<dbReference type="AlphaFoldDB" id="A0AAV4YCK4"/>
<evidence type="ECO:0000313" key="1">
    <source>
        <dbReference type="EMBL" id="GIZ04947.1"/>
    </source>
</evidence>
<evidence type="ECO:0000313" key="2">
    <source>
        <dbReference type="Proteomes" id="UP001054945"/>
    </source>
</evidence>